<comment type="caution">
    <text evidence="1">The sequence shown here is derived from an EMBL/GenBank/DDBJ whole genome shotgun (WGS) entry which is preliminary data.</text>
</comment>
<dbReference type="AlphaFoldDB" id="J9F8P1"/>
<dbReference type="EMBL" id="AMCI01008287">
    <property type="protein sequence ID" value="EJW91271.1"/>
    <property type="molecule type" value="Genomic_DNA"/>
</dbReference>
<evidence type="ECO:0000313" key="1">
    <source>
        <dbReference type="EMBL" id="EJW91271.1"/>
    </source>
</evidence>
<protein>
    <submittedName>
        <fullName evidence="1">Helicase</fullName>
    </submittedName>
</protein>
<keyword evidence="1" id="KW-0378">Hydrolase</keyword>
<accession>J9F8P1</accession>
<keyword evidence="1" id="KW-0547">Nucleotide-binding</keyword>
<feature type="non-terminal residue" evidence="1">
    <location>
        <position position="1"/>
    </location>
</feature>
<sequence length="108" mass="12075">PENHIVIDFDILDLMEKSFERNLEAASKWPRTYAELSKSGAGIHLHYIYTGDATRLSRIYDENIEVKVYTGKSSLRRKLSKCNDISVATISSGLPLKGETKMVNASVA</sequence>
<name>J9F8P1_9ZZZZ</name>
<gene>
    <name evidence="1" type="ORF">EVA_20621</name>
</gene>
<proteinExistence type="predicted"/>
<keyword evidence="1" id="KW-0067">ATP-binding</keyword>
<dbReference type="GO" id="GO:0004386">
    <property type="term" value="F:helicase activity"/>
    <property type="evidence" value="ECO:0007669"/>
    <property type="project" value="UniProtKB-KW"/>
</dbReference>
<keyword evidence="1" id="KW-0347">Helicase</keyword>
<reference evidence="1" key="1">
    <citation type="journal article" date="2012" name="PLoS ONE">
        <title>Gene sets for utilization of primary and secondary nutrition supplies in the distal gut of endangered iberian lynx.</title>
        <authorList>
            <person name="Alcaide M."/>
            <person name="Messina E."/>
            <person name="Richter M."/>
            <person name="Bargiela R."/>
            <person name="Peplies J."/>
            <person name="Huws S.A."/>
            <person name="Newbold C.J."/>
            <person name="Golyshin P.N."/>
            <person name="Simon M.A."/>
            <person name="Lopez G."/>
            <person name="Yakimov M.M."/>
            <person name="Ferrer M."/>
        </authorList>
    </citation>
    <scope>NUCLEOTIDE SEQUENCE</scope>
</reference>
<organism evidence="1">
    <name type="scientific">gut metagenome</name>
    <dbReference type="NCBI Taxonomy" id="749906"/>
    <lineage>
        <taxon>unclassified sequences</taxon>
        <taxon>metagenomes</taxon>
        <taxon>organismal metagenomes</taxon>
    </lineage>
</organism>